<evidence type="ECO:0000256" key="1">
    <source>
        <dbReference type="SAM" id="MobiDB-lite"/>
    </source>
</evidence>
<dbReference type="EMBL" id="KZ821489">
    <property type="protein sequence ID" value="PYH29702.1"/>
    <property type="molecule type" value="Genomic_DNA"/>
</dbReference>
<reference evidence="2" key="1">
    <citation type="submission" date="2016-12" db="EMBL/GenBank/DDBJ databases">
        <title>The genomes of Aspergillus section Nigri reveals drivers in fungal speciation.</title>
        <authorList>
            <consortium name="DOE Joint Genome Institute"/>
            <person name="Vesth T.C."/>
            <person name="Nybo J."/>
            <person name="Theobald S."/>
            <person name="Brandl J."/>
            <person name="Frisvad J.C."/>
            <person name="Nielsen K.F."/>
            <person name="Lyhne E.K."/>
            <person name="Kogle M.E."/>
            <person name="Kuo A."/>
            <person name="Riley R."/>
            <person name="Clum A."/>
            <person name="Nolan M."/>
            <person name="Lipzen A."/>
            <person name="Salamov A."/>
            <person name="Henrissat B."/>
            <person name="Wiebenga A."/>
            <person name="De Vries R.P."/>
            <person name="Grigoriev I.V."/>
            <person name="Mortensen U.H."/>
            <person name="Andersen M.R."/>
            <person name="Baker S.E."/>
        </authorList>
    </citation>
    <scope>NUCLEOTIDE SEQUENCE [LARGE SCALE GENOMIC DNA]</scope>
    <source>
        <strain evidence="2">CBS 115656</strain>
    </source>
</reference>
<dbReference type="GeneID" id="37120832"/>
<protein>
    <submittedName>
        <fullName evidence="2">Uncharacterized protein</fullName>
    </submittedName>
</protein>
<accession>A0A318YX88</accession>
<organism evidence="2 3">
    <name type="scientific">Aspergillus neoniger (strain CBS 115656)</name>
    <dbReference type="NCBI Taxonomy" id="1448310"/>
    <lineage>
        <taxon>Eukaryota</taxon>
        <taxon>Fungi</taxon>
        <taxon>Dikarya</taxon>
        <taxon>Ascomycota</taxon>
        <taxon>Pezizomycotina</taxon>
        <taxon>Eurotiomycetes</taxon>
        <taxon>Eurotiomycetidae</taxon>
        <taxon>Eurotiales</taxon>
        <taxon>Aspergillaceae</taxon>
        <taxon>Aspergillus</taxon>
        <taxon>Aspergillus subgen. Circumdati</taxon>
    </lineage>
</organism>
<dbReference type="AlphaFoldDB" id="A0A318YX88"/>
<dbReference type="Proteomes" id="UP000247647">
    <property type="component" value="Unassembled WGS sequence"/>
</dbReference>
<feature type="compositionally biased region" description="Basic residues" evidence="1">
    <location>
        <begin position="13"/>
        <end position="26"/>
    </location>
</feature>
<proteinExistence type="predicted"/>
<evidence type="ECO:0000313" key="3">
    <source>
        <dbReference type="Proteomes" id="UP000247647"/>
    </source>
</evidence>
<dbReference type="RefSeq" id="XP_025475180.1">
    <property type="nucleotide sequence ID" value="XM_025618376.1"/>
</dbReference>
<evidence type="ECO:0000313" key="2">
    <source>
        <dbReference type="EMBL" id="PYH29702.1"/>
    </source>
</evidence>
<sequence length="77" mass="8783">MRQLKCDLPQQNIRRRRPAARGRSPKRAFNANISQRCSNEGGEKNRSGLKKMIDNGAYVGCRQVGRQASRKRSRRGV</sequence>
<dbReference type="OrthoDB" id="10469655at2759"/>
<name>A0A318YX88_ASPNB</name>
<keyword evidence="3" id="KW-1185">Reference proteome</keyword>
<gene>
    <name evidence="2" type="ORF">BO87DRAFT_175915</name>
</gene>
<feature type="region of interest" description="Disordered" evidence="1">
    <location>
        <begin position="1"/>
        <end position="48"/>
    </location>
</feature>